<keyword evidence="11" id="KW-0739">Sodium transport</keyword>
<dbReference type="GO" id="GO:0098660">
    <property type="term" value="P:inorganic ion transmembrane transport"/>
    <property type="evidence" value="ECO:0007669"/>
    <property type="project" value="UniProtKB-ARBA"/>
</dbReference>
<keyword evidence="17" id="KW-1185">Reference proteome</keyword>
<evidence type="ECO:0000313" key="17">
    <source>
        <dbReference type="Proteomes" id="UP000014760"/>
    </source>
</evidence>
<reference evidence="15 17" key="2">
    <citation type="journal article" date="2013" name="Nature">
        <title>Insights into bilaterian evolution from three spiralian genomes.</title>
        <authorList>
            <person name="Simakov O."/>
            <person name="Marletaz F."/>
            <person name="Cho S.J."/>
            <person name="Edsinger-Gonzales E."/>
            <person name="Havlak P."/>
            <person name="Hellsten U."/>
            <person name="Kuo D.H."/>
            <person name="Larsson T."/>
            <person name="Lv J."/>
            <person name="Arendt D."/>
            <person name="Savage R."/>
            <person name="Osoegawa K."/>
            <person name="de Jong P."/>
            <person name="Grimwood J."/>
            <person name="Chapman J.A."/>
            <person name="Shapiro H."/>
            <person name="Aerts A."/>
            <person name="Otillar R.P."/>
            <person name="Terry A.Y."/>
            <person name="Boore J.L."/>
            <person name="Grigoriev I.V."/>
            <person name="Lindberg D.R."/>
            <person name="Seaver E.C."/>
            <person name="Weisblat D.A."/>
            <person name="Putnam N.H."/>
            <person name="Rokhsar D.S."/>
        </authorList>
    </citation>
    <scope>NUCLEOTIDE SEQUENCE</scope>
    <source>
        <strain evidence="15 17">I ESC-2004</strain>
    </source>
</reference>
<feature type="transmembrane region" description="Helical" evidence="14">
    <location>
        <begin position="411"/>
        <end position="433"/>
    </location>
</feature>
<evidence type="ECO:0000256" key="6">
    <source>
        <dbReference type="ARBA" id="ARBA00022989"/>
    </source>
</evidence>
<comment type="similarity">
    <text evidence="2 13">Belongs to the sodium:solute symporter (SSF) (TC 2.A.21) family.</text>
</comment>
<dbReference type="PANTHER" id="PTHR42985:SF40">
    <property type="entry name" value="LD47995P-RELATED"/>
    <property type="match status" value="1"/>
</dbReference>
<keyword evidence="3" id="KW-0813">Transport</keyword>
<name>R7V5Y3_CAPTE</name>
<dbReference type="GO" id="GO:0015293">
    <property type="term" value="F:symporter activity"/>
    <property type="evidence" value="ECO:0007669"/>
    <property type="project" value="TreeGrafter"/>
</dbReference>
<feature type="transmembrane region" description="Helical" evidence="14">
    <location>
        <begin position="281"/>
        <end position="306"/>
    </location>
</feature>
<keyword evidence="6 14" id="KW-1133">Transmembrane helix</keyword>
<dbReference type="EMBL" id="AMQN01005654">
    <property type="status" value="NOT_ANNOTATED_CDS"/>
    <property type="molecule type" value="Genomic_DNA"/>
</dbReference>
<feature type="transmembrane region" description="Helical" evidence="14">
    <location>
        <begin position="85"/>
        <end position="107"/>
    </location>
</feature>
<feature type="transmembrane region" description="Helical" evidence="14">
    <location>
        <begin position="385"/>
        <end position="405"/>
    </location>
</feature>
<dbReference type="OrthoDB" id="6132759at2759"/>
<dbReference type="HOGENOM" id="CLU_018808_11_1_1"/>
<keyword evidence="4" id="KW-1003">Cell membrane</keyword>
<dbReference type="Proteomes" id="UP000014760">
    <property type="component" value="Unassembled WGS sequence"/>
</dbReference>
<feature type="transmembrane region" description="Helical" evidence="14">
    <location>
        <begin position="163"/>
        <end position="180"/>
    </location>
</feature>
<evidence type="ECO:0000256" key="13">
    <source>
        <dbReference type="RuleBase" id="RU362091"/>
    </source>
</evidence>
<dbReference type="EMBL" id="AMQN01005653">
    <property type="status" value="NOT_ANNOTATED_CDS"/>
    <property type="molecule type" value="Genomic_DNA"/>
</dbReference>
<feature type="transmembrane region" description="Helical" evidence="14">
    <location>
        <begin position="12"/>
        <end position="34"/>
    </location>
</feature>
<dbReference type="PROSITE" id="PS00456">
    <property type="entry name" value="NA_SOLUT_SYMP_1"/>
    <property type="match status" value="1"/>
</dbReference>
<protein>
    <recommendedName>
        <fullName evidence="18">Sodium-coupled monocarboxylate transporter 1</fullName>
    </recommendedName>
</protein>
<proteinExistence type="inferred from homology"/>
<dbReference type="InterPro" id="IPR051163">
    <property type="entry name" value="Sodium:Solute_Symporter_SSF"/>
</dbReference>
<evidence type="ECO:0000256" key="12">
    <source>
        <dbReference type="ARBA" id="ARBA00036099"/>
    </source>
</evidence>
<dbReference type="Pfam" id="PF00474">
    <property type="entry name" value="SSF"/>
    <property type="match status" value="1"/>
</dbReference>
<evidence type="ECO:0008006" key="18">
    <source>
        <dbReference type="Google" id="ProtNLM"/>
    </source>
</evidence>
<dbReference type="InterPro" id="IPR038377">
    <property type="entry name" value="Na/Glc_symporter_sf"/>
</dbReference>
<dbReference type="PANTHER" id="PTHR42985">
    <property type="entry name" value="SODIUM-COUPLED MONOCARBOXYLATE TRANSPORTER"/>
    <property type="match status" value="1"/>
</dbReference>
<evidence type="ECO:0000256" key="4">
    <source>
        <dbReference type="ARBA" id="ARBA00022475"/>
    </source>
</evidence>
<dbReference type="CDD" id="cd11492">
    <property type="entry name" value="SLC5sbd_NIS-SMVT"/>
    <property type="match status" value="1"/>
</dbReference>
<dbReference type="OMA" id="MWTINES"/>
<dbReference type="NCBIfam" id="TIGR00813">
    <property type="entry name" value="sss"/>
    <property type="match status" value="1"/>
</dbReference>
<accession>R7V5Y3</accession>
<dbReference type="InterPro" id="IPR001734">
    <property type="entry name" value="Na/solute_symporter"/>
</dbReference>
<keyword evidence="7" id="KW-0915">Sodium</keyword>
<dbReference type="Gene3D" id="1.20.1730.10">
    <property type="entry name" value="Sodium/glucose cotransporter"/>
    <property type="match status" value="1"/>
</dbReference>
<keyword evidence="9 14" id="KW-0472">Membrane</keyword>
<evidence type="ECO:0000256" key="1">
    <source>
        <dbReference type="ARBA" id="ARBA00004651"/>
    </source>
</evidence>
<evidence type="ECO:0000256" key="14">
    <source>
        <dbReference type="SAM" id="Phobius"/>
    </source>
</evidence>
<dbReference type="GO" id="GO:0006814">
    <property type="term" value="P:sodium ion transport"/>
    <property type="evidence" value="ECO:0007669"/>
    <property type="project" value="UniProtKB-KW"/>
</dbReference>
<evidence type="ECO:0000256" key="5">
    <source>
        <dbReference type="ARBA" id="ARBA00022692"/>
    </source>
</evidence>
<dbReference type="GO" id="GO:0005886">
    <property type="term" value="C:plasma membrane"/>
    <property type="evidence" value="ECO:0007669"/>
    <property type="project" value="UniProtKB-SubCell"/>
</dbReference>
<feature type="transmembrane region" description="Helical" evidence="14">
    <location>
        <begin position="241"/>
        <end position="260"/>
    </location>
</feature>
<dbReference type="PROSITE" id="PS50283">
    <property type="entry name" value="NA_SOLUT_SYMP_3"/>
    <property type="match status" value="1"/>
</dbReference>
<feature type="transmembrane region" description="Helical" evidence="14">
    <location>
        <begin position="440"/>
        <end position="461"/>
    </location>
</feature>
<feature type="transmembrane region" description="Helical" evidence="14">
    <location>
        <begin position="127"/>
        <end position="151"/>
    </location>
</feature>
<keyword evidence="10" id="KW-0325">Glycoprotein</keyword>
<feature type="transmembrane region" description="Helical" evidence="14">
    <location>
        <begin position="342"/>
        <end position="365"/>
    </location>
</feature>
<feature type="transmembrane region" description="Helical" evidence="14">
    <location>
        <begin position="192"/>
        <end position="210"/>
    </location>
</feature>
<dbReference type="EMBL" id="KB296474">
    <property type="protein sequence ID" value="ELU11741.1"/>
    <property type="molecule type" value="Genomic_DNA"/>
</dbReference>
<evidence type="ECO:0000313" key="16">
    <source>
        <dbReference type="EnsemblMetazoa" id="CapteP112687"/>
    </source>
</evidence>
<evidence type="ECO:0000256" key="10">
    <source>
        <dbReference type="ARBA" id="ARBA00023180"/>
    </source>
</evidence>
<dbReference type="AlphaFoldDB" id="R7V5Y3"/>
<reference evidence="17" key="1">
    <citation type="submission" date="2012-12" db="EMBL/GenBank/DDBJ databases">
        <authorList>
            <person name="Hellsten U."/>
            <person name="Grimwood J."/>
            <person name="Chapman J.A."/>
            <person name="Shapiro H."/>
            <person name="Aerts A."/>
            <person name="Otillar R.P."/>
            <person name="Terry A.Y."/>
            <person name="Boore J.L."/>
            <person name="Simakov O."/>
            <person name="Marletaz F."/>
            <person name="Cho S.-J."/>
            <person name="Edsinger-Gonzales E."/>
            <person name="Havlak P."/>
            <person name="Kuo D.-H."/>
            <person name="Larsson T."/>
            <person name="Lv J."/>
            <person name="Arendt D."/>
            <person name="Savage R."/>
            <person name="Osoegawa K."/>
            <person name="de Jong P."/>
            <person name="Lindberg D.R."/>
            <person name="Seaver E.C."/>
            <person name="Weisblat D.A."/>
            <person name="Putnam N.H."/>
            <person name="Grigoriev I.V."/>
            <person name="Rokhsar D.S."/>
        </authorList>
    </citation>
    <scope>NUCLEOTIDE SEQUENCE</scope>
    <source>
        <strain evidence="17">I ESC-2004</strain>
    </source>
</reference>
<evidence type="ECO:0000256" key="11">
    <source>
        <dbReference type="ARBA" id="ARBA00023201"/>
    </source>
</evidence>
<comment type="subcellular location">
    <subcellularLocation>
        <location evidence="1">Cell membrane</location>
        <topology evidence="1">Multi-pass membrane protein</topology>
    </subcellularLocation>
</comment>
<gene>
    <name evidence="15" type="ORF">CAPTEDRAFT_112687</name>
</gene>
<evidence type="ECO:0000256" key="2">
    <source>
        <dbReference type="ARBA" id="ARBA00006434"/>
    </source>
</evidence>
<evidence type="ECO:0000256" key="7">
    <source>
        <dbReference type="ARBA" id="ARBA00023053"/>
    </source>
</evidence>
<feature type="transmembrane region" description="Helical" evidence="14">
    <location>
        <begin position="527"/>
        <end position="548"/>
    </location>
</feature>
<sequence>MVVEEAEKRLQIADYVVFALTLAISLGIGLYHAFTGDRQRTTKDFLMGNRQLRTLPVALSMLVSFISAVLVLGTPAEMYTRGTLLFMRSIGYGFACLISSCLFVELFHRLNITSSFEYLEHRYNSRLCRLVAMISMLIGSILYMGICMYTPSTALEAVTGFPLWASILASGLIATIYTTLGGMRAVIWTDVFQAGVMIAGMLAIVIQGSIEVGGFTKIWNLNKAGGRLIFFDFNVDPTQRLSIWSTVIGGMISAIGTFGCGQASVQRYCALPTLRQAKMTLLLNIPFLLIVNILAALVGLTVYAYYADLGCDPLKQGYISNSNQLVPYFVLDVLNYPGVNGIFLAVLFSGALSSLSSSMNSAAAVTWEDLLKRFLHHISEDKKALITKLLVIMYGGIAMVLAYLANNLGGHVLQLSLSVSGATVGPSLGMFLLGALFPCANAIGAFVGAVLSSALMLWLIIGANLNSNRTPTLPTSTANCSVLNATSYFEIDSYESRGLTYDFSMTFSPPEETNPIGVLNKFYSVSFLWYATIGSFATIIFGLIISLLNGEVI</sequence>
<keyword evidence="8" id="KW-0406">Ion transport</keyword>
<evidence type="ECO:0000256" key="3">
    <source>
        <dbReference type="ARBA" id="ARBA00022448"/>
    </source>
</evidence>
<feature type="transmembrane region" description="Helical" evidence="14">
    <location>
        <begin position="55"/>
        <end position="73"/>
    </location>
</feature>
<organism evidence="15">
    <name type="scientific">Capitella teleta</name>
    <name type="common">Polychaete worm</name>
    <dbReference type="NCBI Taxonomy" id="283909"/>
    <lineage>
        <taxon>Eukaryota</taxon>
        <taxon>Metazoa</taxon>
        <taxon>Spiralia</taxon>
        <taxon>Lophotrochozoa</taxon>
        <taxon>Annelida</taxon>
        <taxon>Polychaeta</taxon>
        <taxon>Sedentaria</taxon>
        <taxon>Scolecida</taxon>
        <taxon>Capitellidae</taxon>
        <taxon>Capitella</taxon>
    </lineage>
</organism>
<evidence type="ECO:0000256" key="8">
    <source>
        <dbReference type="ARBA" id="ARBA00023065"/>
    </source>
</evidence>
<comment type="catalytic activity">
    <reaction evidence="12">
        <text>iodide(out) + 2 Na(+)(out) = iodide(in) + 2 Na(+)(in)</text>
        <dbReference type="Rhea" id="RHEA:71207"/>
        <dbReference type="ChEBI" id="CHEBI:16382"/>
        <dbReference type="ChEBI" id="CHEBI:29101"/>
    </reaction>
</comment>
<reference evidence="16" key="3">
    <citation type="submission" date="2015-06" db="UniProtKB">
        <authorList>
            <consortium name="EnsemblMetazoa"/>
        </authorList>
    </citation>
    <scope>IDENTIFICATION</scope>
</reference>
<evidence type="ECO:0000256" key="9">
    <source>
        <dbReference type="ARBA" id="ARBA00023136"/>
    </source>
</evidence>
<dbReference type="InterPro" id="IPR018212">
    <property type="entry name" value="Na/solute_symporter_CS"/>
</dbReference>
<keyword evidence="5 14" id="KW-0812">Transmembrane</keyword>
<dbReference type="EnsemblMetazoa" id="CapteT112687">
    <property type="protein sequence ID" value="CapteP112687"/>
    <property type="gene ID" value="CapteG112687"/>
</dbReference>
<dbReference type="GO" id="GO:0015075">
    <property type="term" value="F:monoatomic ion transmembrane transporter activity"/>
    <property type="evidence" value="ECO:0007669"/>
    <property type="project" value="UniProtKB-ARBA"/>
</dbReference>
<evidence type="ECO:0000313" key="15">
    <source>
        <dbReference type="EMBL" id="ELU11741.1"/>
    </source>
</evidence>